<comment type="caution">
    <text evidence="1">The sequence shown here is derived from an EMBL/GenBank/DDBJ whole genome shotgun (WGS) entry which is preliminary data.</text>
</comment>
<gene>
    <name evidence="1" type="ORF">E2562_022425</name>
</gene>
<reference evidence="1 2" key="1">
    <citation type="submission" date="2019-11" db="EMBL/GenBank/DDBJ databases">
        <title>Whole genome sequence of Oryza granulata.</title>
        <authorList>
            <person name="Li W."/>
        </authorList>
    </citation>
    <scope>NUCLEOTIDE SEQUENCE [LARGE SCALE GENOMIC DNA]</scope>
    <source>
        <strain evidence="2">cv. Menghai</strain>
        <tissue evidence="1">Leaf</tissue>
    </source>
</reference>
<name>A0A6G1BN09_9ORYZ</name>
<protein>
    <submittedName>
        <fullName evidence="1">Uncharacterized protein</fullName>
    </submittedName>
</protein>
<keyword evidence="2" id="KW-1185">Reference proteome</keyword>
<evidence type="ECO:0000313" key="2">
    <source>
        <dbReference type="Proteomes" id="UP000479710"/>
    </source>
</evidence>
<dbReference type="Proteomes" id="UP000479710">
    <property type="component" value="Unassembled WGS sequence"/>
</dbReference>
<proteinExistence type="predicted"/>
<sequence length="69" mass="7191">MAYVGKEDGRLGATYGAGGNALVESRVVPCFKHSFVAVDSVGDDVLSQAFSSKTIGCGTMDYLEIVTKA</sequence>
<organism evidence="1 2">
    <name type="scientific">Oryza meyeriana var. granulata</name>
    <dbReference type="NCBI Taxonomy" id="110450"/>
    <lineage>
        <taxon>Eukaryota</taxon>
        <taxon>Viridiplantae</taxon>
        <taxon>Streptophyta</taxon>
        <taxon>Embryophyta</taxon>
        <taxon>Tracheophyta</taxon>
        <taxon>Spermatophyta</taxon>
        <taxon>Magnoliopsida</taxon>
        <taxon>Liliopsida</taxon>
        <taxon>Poales</taxon>
        <taxon>Poaceae</taxon>
        <taxon>BOP clade</taxon>
        <taxon>Oryzoideae</taxon>
        <taxon>Oryzeae</taxon>
        <taxon>Oryzinae</taxon>
        <taxon>Oryza</taxon>
        <taxon>Oryza meyeriana</taxon>
    </lineage>
</organism>
<evidence type="ECO:0000313" key="1">
    <source>
        <dbReference type="EMBL" id="KAF0889154.1"/>
    </source>
</evidence>
<accession>A0A6G1BN09</accession>
<dbReference type="EMBL" id="SPHZ02000012">
    <property type="protein sequence ID" value="KAF0889154.1"/>
    <property type="molecule type" value="Genomic_DNA"/>
</dbReference>
<dbReference type="AlphaFoldDB" id="A0A6G1BN09"/>